<dbReference type="HOGENOM" id="CLU_1510878_0_0_1"/>
<dbReference type="InParanoid" id="E5A7W0"/>
<dbReference type="EMBL" id="FP929137">
    <property type="protein sequence ID" value="CBX99705.1"/>
    <property type="molecule type" value="Genomic_DNA"/>
</dbReference>
<evidence type="ECO:0000313" key="1">
    <source>
        <dbReference type="EMBL" id="CBX99705.1"/>
    </source>
</evidence>
<organism evidence="2">
    <name type="scientific">Leptosphaeria maculans (strain JN3 / isolate v23.1.3 / race Av1-4-5-6-7-8)</name>
    <name type="common">Blackleg fungus</name>
    <name type="synonym">Phoma lingam</name>
    <dbReference type="NCBI Taxonomy" id="985895"/>
    <lineage>
        <taxon>Eukaryota</taxon>
        <taxon>Fungi</taxon>
        <taxon>Dikarya</taxon>
        <taxon>Ascomycota</taxon>
        <taxon>Pezizomycotina</taxon>
        <taxon>Dothideomycetes</taxon>
        <taxon>Pleosporomycetidae</taxon>
        <taxon>Pleosporales</taxon>
        <taxon>Pleosporineae</taxon>
        <taxon>Leptosphaeriaceae</taxon>
        <taxon>Plenodomus</taxon>
        <taxon>Plenodomus lingam/Leptosphaeria maculans species complex</taxon>
    </lineage>
</organism>
<proteinExistence type="predicted"/>
<evidence type="ECO:0000313" key="2">
    <source>
        <dbReference type="Proteomes" id="UP000002668"/>
    </source>
</evidence>
<dbReference type="Proteomes" id="UP000002668">
    <property type="component" value="Genome"/>
</dbReference>
<dbReference type="OrthoDB" id="408373at2759"/>
<reference evidence="2" key="1">
    <citation type="journal article" date="2011" name="Nat. Commun.">
        <title>Effector diversification within compartments of the Leptosphaeria maculans genome affected by Repeat-Induced Point mutations.</title>
        <authorList>
            <person name="Rouxel T."/>
            <person name="Grandaubert J."/>
            <person name="Hane J.K."/>
            <person name="Hoede C."/>
            <person name="van de Wouw A.P."/>
            <person name="Couloux A."/>
            <person name="Dominguez V."/>
            <person name="Anthouard V."/>
            <person name="Bally P."/>
            <person name="Bourras S."/>
            <person name="Cozijnsen A.J."/>
            <person name="Ciuffetti L.M."/>
            <person name="Degrave A."/>
            <person name="Dilmaghani A."/>
            <person name="Duret L."/>
            <person name="Fudal I."/>
            <person name="Goodwin S.B."/>
            <person name="Gout L."/>
            <person name="Glaser N."/>
            <person name="Linglin J."/>
            <person name="Kema G.H.J."/>
            <person name="Lapalu N."/>
            <person name="Lawrence C.B."/>
            <person name="May K."/>
            <person name="Meyer M."/>
            <person name="Ollivier B."/>
            <person name="Poulain J."/>
            <person name="Schoch C.L."/>
            <person name="Simon A."/>
            <person name="Spatafora J.W."/>
            <person name="Stachowiak A."/>
            <person name="Turgeon B.G."/>
            <person name="Tyler B.M."/>
            <person name="Vincent D."/>
            <person name="Weissenbach J."/>
            <person name="Amselem J."/>
            <person name="Quesneville H."/>
            <person name="Oliver R.P."/>
            <person name="Wincker P."/>
            <person name="Balesdent M.-H."/>
            <person name="Howlett B.J."/>
        </authorList>
    </citation>
    <scope>NUCLEOTIDE SEQUENCE [LARGE SCALE GENOMIC DNA]</scope>
    <source>
        <strain evidence="2">JN3 / isolate v23.1.3 / race Av1-4-5-6-7-8</strain>
    </source>
</reference>
<dbReference type="AlphaFoldDB" id="E5A7W0"/>
<protein>
    <submittedName>
        <fullName evidence="1">Predicted protein</fullName>
    </submittedName>
</protein>
<dbReference type="VEuPathDB" id="FungiDB:LEMA_P072940.1"/>
<dbReference type="GeneID" id="13292668"/>
<accession>E5A7W0</accession>
<gene>
    <name evidence="1" type="ORF">LEMA_P072940.1</name>
</gene>
<name>E5A7W0_LEPMJ</name>
<keyword evidence="2" id="KW-1185">Reference proteome</keyword>
<sequence>MAKGGGGHIVRCYRGREDQVASFETEHCNLPSSRKYINPTCEPAPFKMRIFIDSRSGPASQQKYWRPKTSWEKGLNDMHFKVSIRVEISRSNVNLILLHSGAMISPEKLPIAGPTEETFTAAFGTVLLPDEFINTNYGKAAEYEILPSIDATQNLMTSPDCVLLYSWCADTSFGHITT</sequence>